<dbReference type="Gene3D" id="1.10.8.10">
    <property type="entry name" value="DNA helicase RuvA subunit, C-terminal domain"/>
    <property type="match status" value="2"/>
</dbReference>
<evidence type="ECO:0000256" key="1">
    <source>
        <dbReference type="SAM" id="MobiDB-lite"/>
    </source>
</evidence>
<dbReference type="Proteomes" id="UP000179807">
    <property type="component" value="Unassembled WGS sequence"/>
</dbReference>
<gene>
    <name evidence="4" type="ORF">TRFO_14333</name>
</gene>
<evidence type="ECO:0000313" key="5">
    <source>
        <dbReference type="Proteomes" id="UP000179807"/>
    </source>
</evidence>
<organism evidence="4 5">
    <name type="scientific">Tritrichomonas foetus</name>
    <dbReference type="NCBI Taxonomy" id="1144522"/>
    <lineage>
        <taxon>Eukaryota</taxon>
        <taxon>Metamonada</taxon>
        <taxon>Parabasalia</taxon>
        <taxon>Tritrichomonadida</taxon>
        <taxon>Tritrichomonadidae</taxon>
        <taxon>Tritrichomonas</taxon>
    </lineage>
</organism>
<evidence type="ECO:0000259" key="3">
    <source>
        <dbReference type="PROSITE" id="PS50053"/>
    </source>
</evidence>
<dbReference type="SMART" id="SM00165">
    <property type="entry name" value="UBA"/>
    <property type="match status" value="1"/>
</dbReference>
<evidence type="ECO:0000259" key="2">
    <source>
        <dbReference type="PROSITE" id="PS50030"/>
    </source>
</evidence>
<dbReference type="GO" id="GO:0070628">
    <property type="term" value="F:proteasome binding"/>
    <property type="evidence" value="ECO:0007669"/>
    <property type="project" value="TreeGrafter"/>
</dbReference>
<dbReference type="InterPro" id="IPR000626">
    <property type="entry name" value="Ubiquitin-like_dom"/>
</dbReference>
<dbReference type="AlphaFoldDB" id="A0A1J4KVI7"/>
<dbReference type="Pfam" id="PF00627">
    <property type="entry name" value="UBA"/>
    <property type="match status" value="1"/>
</dbReference>
<dbReference type="OrthoDB" id="419317at2759"/>
<feature type="domain" description="Ubiquitin-like" evidence="3">
    <location>
        <begin position="44"/>
        <end position="112"/>
    </location>
</feature>
<evidence type="ECO:0000313" key="4">
    <source>
        <dbReference type="EMBL" id="OHT15162.1"/>
    </source>
</evidence>
<dbReference type="GO" id="GO:0031593">
    <property type="term" value="F:polyubiquitin modification-dependent protein binding"/>
    <property type="evidence" value="ECO:0007669"/>
    <property type="project" value="TreeGrafter"/>
</dbReference>
<dbReference type="GO" id="GO:0043130">
    <property type="term" value="F:ubiquitin binding"/>
    <property type="evidence" value="ECO:0007669"/>
    <property type="project" value="TreeGrafter"/>
</dbReference>
<dbReference type="SUPFAM" id="SSF54236">
    <property type="entry name" value="Ubiquitin-like"/>
    <property type="match status" value="1"/>
</dbReference>
<comment type="caution">
    <text evidence="4">The sequence shown here is derived from an EMBL/GenBank/DDBJ whole genome shotgun (WGS) entry which is preliminary data.</text>
</comment>
<evidence type="ECO:0008006" key="6">
    <source>
        <dbReference type="Google" id="ProtNLM"/>
    </source>
</evidence>
<dbReference type="GeneID" id="94832453"/>
<dbReference type="InterPro" id="IPR029071">
    <property type="entry name" value="Ubiquitin-like_domsf"/>
</dbReference>
<dbReference type="PROSITE" id="PS50030">
    <property type="entry name" value="UBA"/>
    <property type="match status" value="1"/>
</dbReference>
<keyword evidence="5" id="KW-1185">Reference proteome</keyword>
<accession>A0A1J4KVI7</accession>
<dbReference type="GO" id="GO:0005829">
    <property type="term" value="C:cytosol"/>
    <property type="evidence" value="ECO:0007669"/>
    <property type="project" value="TreeGrafter"/>
</dbReference>
<feature type="domain" description="UBA" evidence="2">
    <location>
        <begin position="223"/>
        <end position="273"/>
    </location>
</feature>
<name>A0A1J4KVI7_9EUKA</name>
<dbReference type="SMART" id="SM00213">
    <property type="entry name" value="UBQ"/>
    <property type="match status" value="1"/>
</dbReference>
<protein>
    <recommendedName>
        <fullName evidence="6">UV excision repair protein RAD23</fullName>
    </recommendedName>
</protein>
<dbReference type="EMBL" id="MLAK01000261">
    <property type="protein sequence ID" value="OHT15162.1"/>
    <property type="molecule type" value="Genomic_DNA"/>
</dbReference>
<dbReference type="VEuPathDB" id="TrichDB:TRFO_14333"/>
<dbReference type="RefSeq" id="XP_068368298.1">
    <property type="nucleotide sequence ID" value="XM_068497749.1"/>
</dbReference>
<dbReference type="PROSITE" id="PS50053">
    <property type="entry name" value="UBIQUITIN_2"/>
    <property type="match status" value="1"/>
</dbReference>
<sequence length="359" mass="41029">MEYAPFIFEYFTTLKYLLLFSMYKLFNIKLLHQSFFNRKKESQMQVHFKTLSGGLHTLNLDLNSTVGDARQKIMQSNIFDSPLFKLVYEGKTLPNEKLISDLNLNESSVITIHNSSFDDILVNNSADFYLQTDINSFDNDLKNDNSMGEVNPNIETSISQIATNNIDISNLNHLNFNSILNSIALSINNINDQNNENNKNNENIKNNENNKNGESNENSEDEEHDEKIIVEPDDFDKLVAELTDLGFEKDACEAALRIAKYNVEAAANLLIMENNPEADKILYLPENEEEDDDEEEEVITARPTLGPLRETYENFSQDERNKVDRISKKTGIDLQTVIQVFEACDRDENNTKSLLLGSK</sequence>
<dbReference type="PANTHER" id="PTHR10621:SF0">
    <property type="entry name" value="UV EXCISION REPAIR PROTEIN RAD23"/>
    <property type="match status" value="1"/>
</dbReference>
<dbReference type="Gene3D" id="3.10.20.90">
    <property type="entry name" value="Phosphatidylinositol 3-kinase Catalytic Subunit, Chain A, domain 1"/>
    <property type="match status" value="1"/>
</dbReference>
<dbReference type="PANTHER" id="PTHR10621">
    <property type="entry name" value="UV EXCISION REPAIR PROTEIN RAD23"/>
    <property type="match status" value="1"/>
</dbReference>
<dbReference type="Pfam" id="PF00240">
    <property type="entry name" value="ubiquitin"/>
    <property type="match status" value="1"/>
</dbReference>
<dbReference type="GO" id="GO:0043161">
    <property type="term" value="P:proteasome-mediated ubiquitin-dependent protein catabolic process"/>
    <property type="evidence" value="ECO:0007669"/>
    <property type="project" value="TreeGrafter"/>
</dbReference>
<dbReference type="SUPFAM" id="SSF46934">
    <property type="entry name" value="UBA-like"/>
    <property type="match status" value="1"/>
</dbReference>
<feature type="compositionally biased region" description="Low complexity" evidence="1">
    <location>
        <begin position="194"/>
        <end position="216"/>
    </location>
</feature>
<dbReference type="InterPro" id="IPR015940">
    <property type="entry name" value="UBA"/>
</dbReference>
<feature type="region of interest" description="Disordered" evidence="1">
    <location>
        <begin position="194"/>
        <end position="224"/>
    </location>
</feature>
<dbReference type="InterPro" id="IPR009060">
    <property type="entry name" value="UBA-like_sf"/>
</dbReference>
<reference evidence="4" key="1">
    <citation type="submission" date="2016-10" db="EMBL/GenBank/DDBJ databases">
        <authorList>
            <person name="Benchimol M."/>
            <person name="Almeida L.G."/>
            <person name="Vasconcelos A.T."/>
            <person name="Perreira-Neves A."/>
            <person name="Rosa I.A."/>
            <person name="Tasca T."/>
            <person name="Bogo M.R."/>
            <person name="de Souza W."/>
        </authorList>
    </citation>
    <scope>NUCLEOTIDE SEQUENCE [LARGE SCALE GENOMIC DNA]</scope>
    <source>
        <strain evidence="4">K</strain>
    </source>
</reference>
<proteinExistence type="predicted"/>
<dbReference type="GO" id="GO:0005654">
    <property type="term" value="C:nucleoplasm"/>
    <property type="evidence" value="ECO:0007669"/>
    <property type="project" value="TreeGrafter"/>
</dbReference>